<evidence type="ECO:0000256" key="1">
    <source>
        <dbReference type="ARBA" id="ARBA00022598"/>
    </source>
</evidence>
<dbReference type="InterPro" id="IPR013120">
    <property type="entry name" value="FAR_NAD-bd"/>
</dbReference>
<dbReference type="Pfam" id="PF07993">
    <property type="entry name" value="NAD_binding_4"/>
    <property type="match status" value="1"/>
</dbReference>
<dbReference type="Pfam" id="PF13193">
    <property type="entry name" value="AMP-binding_C"/>
    <property type="match status" value="1"/>
</dbReference>
<dbReference type="Gene3D" id="3.40.50.720">
    <property type="entry name" value="NAD(P)-binding Rossmann-like Domain"/>
    <property type="match status" value="1"/>
</dbReference>
<evidence type="ECO:0000259" key="3">
    <source>
        <dbReference type="Pfam" id="PF00501"/>
    </source>
</evidence>
<keyword evidence="1" id="KW-0436">Ligase</keyword>
<dbReference type="GO" id="GO:0016878">
    <property type="term" value="F:acid-thiol ligase activity"/>
    <property type="evidence" value="ECO:0007669"/>
    <property type="project" value="TreeGrafter"/>
</dbReference>
<evidence type="ECO:0000256" key="2">
    <source>
        <dbReference type="SAM" id="MobiDB-lite"/>
    </source>
</evidence>
<feature type="region of interest" description="Disordered" evidence="2">
    <location>
        <begin position="885"/>
        <end position="934"/>
    </location>
</feature>
<dbReference type="Proteomes" id="UP000275910">
    <property type="component" value="Unassembled WGS sequence"/>
</dbReference>
<dbReference type="Gene3D" id="3.30.300.30">
    <property type="match status" value="1"/>
</dbReference>
<feature type="compositionally biased region" description="Basic and acidic residues" evidence="2">
    <location>
        <begin position="894"/>
        <end position="909"/>
    </location>
</feature>
<dbReference type="InterPro" id="IPR036291">
    <property type="entry name" value="NAD(P)-bd_dom_sf"/>
</dbReference>
<reference evidence="6 7" key="1">
    <citation type="submission" date="2018-10" db="EMBL/GenBank/DDBJ databases">
        <title>The genome of Lysobacter enzymogenes OH11.</title>
        <authorList>
            <person name="Liu F."/>
            <person name="Zhao Y."/>
            <person name="Qian G."/>
            <person name="Chen Y."/>
            <person name="Xu H."/>
        </authorList>
    </citation>
    <scope>NUCLEOTIDE SEQUENCE [LARGE SCALE GENOMIC DNA]</scope>
    <source>
        <strain evidence="6 7">OH11</strain>
    </source>
</reference>
<name>A0A3N2RPJ3_LYSEN</name>
<dbReference type="AlphaFoldDB" id="A0A3N2RPJ3"/>
<evidence type="ECO:0000313" key="6">
    <source>
        <dbReference type="EMBL" id="ROU09412.1"/>
    </source>
</evidence>
<dbReference type="SUPFAM" id="SSF56801">
    <property type="entry name" value="Acetyl-CoA synthetase-like"/>
    <property type="match status" value="1"/>
</dbReference>
<dbReference type="PANTHER" id="PTHR43352">
    <property type="entry name" value="ACETYL-COA SYNTHETASE"/>
    <property type="match status" value="1"/>
</dbReference>
<dbReference type="SUPFAM" id="SSF51735">
    <property type="entry name" value="NAD(P)-binding Rossmann-fold domains"/>
    <property type="match status" value="1"/>
</dbReference>
<gene>
    <name evidence="6" type="ORF">D9T17_00865</name>
</gene>
<dbReference type="Gene3D" id="3.40.50.12780">
    <property type="entry name" value="N-terminal domain of ligase-like"/>
    <property type="match status" value="1"/>
</dbReference>
<dbReference type="Pfam" id="PF00501">
    <property type="entry name" value="AMP-binding"/>
    <property type="match status" value="1"/>
</dbReference>
<dbReference type="InterPro" id="IPR025110">
    <property type="entry name" value="AMP-bd_C"/>
</dbReference>
<organism evidence="6 7">
    <name type="scientific">Lysobacter enzymogenes</name>
    <dbReference type="NCBI Taxonomy" id="69"/>
    <lineage>
        <taxon>Bacteria</taxon>
        <taxon>Pseudomonadati</taxon>
        <taxon>Pseudomonadota</taxon>
        <taxon>Gammaproteobacteria</taxon>
        <taxon>Lysobacterales</taxon>
        <taxon>Lysobacteraceae</taxon>
        <taxon>Lysobacter</taxon>
    </lineage>
</organism>
<sequence length="934" mass="101614">MQRTHVVTGANGYLGSHLVLELLRRQPRERVVCIARGDGGRARERVLAAVRLAAQTCACMLDAADLARLQVLDGNPLRPDAGLERRLAQALSGGDTDAGASRATFWHVAATVRFTESEAGELERINTQGATHALELAIASGCADYNYVSTAYVAGDRGGAIGERLEEQAPAAFSNPYERSKFEAERRIVARAEAAGLGWRVMRPSIIVGHSRTWLSSSDSGLYKFCELLEEFWSAQRGPATQRGLRLMVPEGALLNLVPVDVCVEEMLALDRAASHGRVYHLVSATTVPVGDFVSSVAEATGVPLSMAAPRELEREPLSRREVELARRVAHYRPYLHGDKRFQREATVRACGGDLQAGRGVDRDAVLGWLRAFLKRSRVARDASPEARLFVQQRGLGAQFNIADHLLTGAARAYPDKIAIRHDGEQLRYAELARRVGACARRLSAAGVRYQQRVALISHDDARHVAALLATMHLGAVCTLINPLLPARDIAALLEQAEATLVVADATVRPRLAEAGLPLPVLALEDAAAPPADGADEPPLPSPTGPLDAAFAVFTSGSVGQPKLIEHRHMDPVVALERYAAHLLDLRASDVLFSASRTSFAFGLQNLLIALLKGATAVIAPRKISAAAVADLIVDARPTVMFAVPTVYQYLLDDETLSARIEGRNSLRLCVAAGERLPQAVAAHWLRRHGIRLLDSLGSTEAFSTYLSNVADSESEGATGKLVPGFNAVLRHHDGRPCRNGERGVMWLRGPSLSVSRQDRAASHRFHGGWYCTNDVFWRDGDGYFHFCGRHDEMFKVAGQWVSPLDLEEVLLSHPAVREAAITSSADGVAEDTATLRTKAWVVSDRASPELAEELRELCKRRLDARRYPHLVEFVDALPRTGTGKLQRAPLRLRAQEEHERQERAREQARNAPGAPHRAEESPAAALAAHPLPA</sequence>
<feature type="domain" description="Thioester reductase (TE)" evidence="4">
    <location>
        <begin position="7"/>
        <end position="266"/>
    </location>
</feature>
<dbReference type="InterPro" id="IPR042099">
    <property type="entry name" value="ANL_N_sf"/>
</dbReference>
<feature type="compositionally biased region" description="Low complexity" evidence="2">
    <location>
        <begin position="923"/>
        <end position="934"/>
    </location>
</feature>
<protein>
    <submittedName>
        <fullName evidence="6">NAD-dependent epimerase/dehydratase family protein</fullName>
    </submittedName>
</protein>
<dbReference type="InterPro" id="IPR045851">
    <property type="entry name" value="AMP-bd_C_sf"/>
</dbReference>
<comment type="caution">
    <text evidence="6">The sequence shown here is derived from an EMBL/GenBank/DDBJ whole genome shotgun (WGS) entry which is preliminary data.</text>
</comment>
<accession>A0A3N2RPJ3</accession>
<dbReference type="GO" id="GO:0044550">
    <property type="term" value="P:secondary metabolite biosynthetic process"/>
    <property type="evidence" value="ECO:0007669"/>
    <property type="project" value="TreeGrafter"/>
</dbReference>
<feature type="domain" description="AMP-binding enzyme C-terminal" evidence="5">
    <location>
        <begin position="807"/>
        <end position="885"/>
    </location>
</feature>
<evidence type="ECO:0000313" key="7">
    <source>
        <dbReference type="Proteomes" id="UP000275910"/>
    </source>
</evidence>
<feature type="domain" description="AMP-dependent synthetase/ligase" evidence="3">
    <location>
        <begin position="410"/>
        <end position="753"/>
    </location>
</feature>
<dbReference type="RefSeq" id="WP_123645626.1">
    <property type="nucleotide sequence ID" value="NZ_RCTY01000001.1"/>
</dbReference>
<evidence type="ECO:0000259" key="5">
    <source>
        <dbReference type="Pfam" id="PF13193"/>
    </source>
</evidence>
<evidence type="ECO:0000259" key="4">
    <source>
        <dbReference type="Pfam" id="PF07993"/>
    </source>
</evidence>
<dbReference type="EMBL" id="RCTY01000001">
    <property type="protein sequence ID" value="ROU09412.1"/>
    <property type="molecule type" value="Genomic_DNA"/>
</dbReference>
<proteinExistence type="predicted"/>
<dbReference type="InterPro" id="IPR000873">
    <property type="entry name" value="AMP-dep_synth/lig_dom"/>
</dbReference>
<dbReference type="PANTHER" id="PTHR43352:SF1">
    <property type="entry name" value="ANTHRANILATE--COA LIGASE"/>
    <property type="match status" value="1"/>
</dbReference>